<dbReference type="InterPro" id="IPR053930">
    <property type="entry name" value="RapZ-like_N"/>
</dbReference>
<dbReference type="Pfam" id="PF03668">
    <property type="entry name" value="RapZ-like_N"/>
    <property type="match status" value="1"/>
</dbReference>
<dbReference type="Proteomes" id="UP001155128">
    <property type="component" value="Unassembled WGS sequence"/>
</dbReference>
<dbReference type="GO" id="GO:0005525">
    <property type="term" value="F:GTP binding"/>
    <property type="evidence" value="ECO:0007669"/>
    <property type="project" value="UniProtKB-UniRule"/>
</dbReference>
<evidence type="ECO:0000256" key="2">
    <source>
        <dbReference type="ARBA" id="ARBA00022840"/>
    </source>
</evidence>
<reference evidence="8" key="1">
    <citation type="submission" date="2022-06" db="EMBL/GenBank/DDBJ databases">
        <title>Sphingomicrobium sedimins sp. nov., a marine bacterium isolated from tidal flat.</title>
        <authorList>
            <person name="Kim C.-H."/>
            <person name="Yoo Y."/>
            <person name="Kim J.-J."/>
        </authorList>
    </citation>
    <scope>NUCLEOTIDE SEQUENCE</scope>
    <source>
        <strain evidence="8">GRR-S6-50</strain>
    </source>
</reference>
<dbReference type="GO" id="GO:0005524">
    <property type="term" value="F:ATP binding"/>
    <property type="evidence" value="ECO:0007669"/>
    <property type="project" value="UniProtKB-UniRule"/>
</dbReference>
<dbReference type="InterPro" id="IPR053931">
    <property type="entry name" value="RapZ_C"/>
</dbReference>
<dbReference type="PIRSF" id="PIRSF005052">
    <property type="entry name" value="P-loopkin"/>
    <property type="match status" value="1"/>
</dbReference>
<dbReference type="RefSeq" id="WP_252112655.1">
    <property type="nucleotide sequence ID" value="NZ_JAMSHT010000001.1"/>
</dbReference>
<feature type="binding site" evidence="4">
    <location>
        <begin position="12"/>
        <end position="19"/>
    </location>
    <ligand>
        <name>ATP</name>
        <dbReference type="ChEBI" id="CHEBI:30616"/>
    </ligand>
</feature>
<evidence type="ECO:0000256" key="1">
    <source>
        <dbReference type="ARBA" id="ARBA00022741"/>
    </source>
</evidence>
<dbReference type="NCBIfam" id="NF003828">
    <property type="entry name" value="PRK05416.1"/>
    <property type="match status" value="1"/>
</dbReference>
<dbReference type="AlphaFoldDB" id="A0A9X2EGA7"/>
<gene>
    <name evidence="8" type="primary">rapZ</name>
    <name evidence="8" type="ORF">NDO55_04030</name>
</gene>
<evidence type="ECO:0000313" key="8">
    <source>
        <dbReference type="EMBL" id="MCM8556985.1"/>
    </source>
</evidence>
<dbReference type="PANTHER" id="PTHR30448:SF0">
    <property type="entry name" value="RNASE ADAPTER PROTEIN RAPZ"/>
    <property type="match status" value="1"/>
</dbReference>
<keyword evidence="3 4" id="KW-0342">GTP-binding</keyword>
<dbReference type="InterPro" id="IPR027417">
    <property type="entry name" value="P-loop_NTPase"/>
</dbReference>
<evidence type="ECO:0000256" key="3">
    <source>
        <dbReference type="ARBA" id="ARBA00023134"/>
    </source>
</evidence>
<proteinExistence type="inferred from homology"/>
<name>A0A9X2EGA7_9SPHN</name>
<evidence type="ECO:0000256" key="5">
    <source>
        <dbReference type="SAM" id="MobiDB-lite"/>
    </source>
</evidence>
<dbReference type="PANTHER" id="PTHR30448">
    <property type="entry name" value="RNASE ADAPTER PROTEIN RAPZ"/>
    <property type="match status" value="1"/>
</dbReference>
<feature type="domain" description="RapZ C-terminal" evidence="7">
    <location>
        <begin position="165"/>
        <end position="283"/>
    </location>
</feature>
<keyword evidence="2 4" id="KW-0067">ATP-binding</keyword>
<evidence type="ECO:0000259" key="7">
    <source>
        <dbReference type="Pfam" id="PF22740"/>
    </source>
</evidence>
<comment type="caution">
    <text evidence="8">The sequence shown here is derived from an EMBL/GenBank/DDBJ whole genome shotgun (WGS) entry which is preliminary data.</text>
</comment>
<feature type="binding site" evidence="4">
    <location>
        <begin position="62"/>
        <end position="65"/>
    </location>
    <ligand>
        <name>GTP</name>
        <dbReference type="ChEBI" id="CHEBI:37565"/>
    </ligand>
</feature>
<dbReference type="Pfam" id="PF22740">
    <property type="entry name" value="PapZ_C"/>
    <property type="match status" value="1"/>
</dbReference>
<dbReference type="HAMAP" id="MF_00636">
    <property type="entry name" value="RapZ_like"/>
    <property type="match status" value="1"/>
</dbReference>
<dbReference type="SUPFAM" id="SSF52540">
    <property type="entry name" value="P-loop containing nucleoside triphosphate hydrolases"/>
    <property type="match status" value="1"/>
</dbReference>
<sequence length="297" mass="33392">MSDKRRLLIVTGMSGAGKSTVLDTLEDWGWDIVDNLPLDLVEPFVSDGLEADGEAPMAIGIDMRSRGFSPEGVLHAVRELSGVRAEILFLDCSSVELVRRFDETRRRHPLATDRPAEDGIWLERRLLKPLRRQANAIIDTTALKPVELRDDLQSRFREGRDKPVITVASFGFARGVARSADLTFDMRFLDNPHWDPELRPLTGRDDPVKTYVSSDPAFGSTMEKIEDLVRDLIPRYWEAGKHYLTIAFGCTGGRHRSVAAAEEMARRLSGDGLDVSIRHRDLKTEPDDKIEKKGQKA</sequence>
<organism evidence="8 9">
    <name type="scientific">Sphingomicrobium sediminis</name>
    <dbReference type="NCBI Taxonomy" id="2950949"/>
    <lineage>
        <taxon>Bacteria</taxon>
        <taxon>Pseudomonadati</taxon>
        <taxon>Pseudomonadota</taxon>
        <taxon>Alphaproteobacteria</taxon>
        <taxon>Sphingomonadales</taxon>
        <taxon>Sphingomonadaceae</taxon>
        <taxon>Sphingomicrobium</taxon>
    </lineage>
</organism>
<evidence type="ECO:0000313" key="9">
    <source>
        <dbReference type="Proteomes" id="UP001155128"/>
    </source>
</evidence>
<feature type="region of interest" description="Disordered" evidence="5">
    <location>
        <begin position="277"/>
        <end position="297"/>
    </location>
</feature>
<feature type="domain" description="RapZ-like N-terminal" evidence="6">
    <location>
        <begin position="7"/>
        <end position="157"/>
    </location>
</feature>
<dbReference type="EMBL" id="JAMSHT010000001">
    <property type="protein sequence ID" value="MCM8556985.1"/>
    <property type="molecule type" value="Genomic_DNA"/>
</dbReference>
<keyword evidence="1 4" id="KW-0547">Nucleotide-binding</keyword>
<evidence type="ECO:0000259" key="6">
    <source>
        <dbReference type="Pfam" id="PF03668"/>
    </source>
</evidence>
<protein>
    <submittedName>
        <fullName evidence="8">RNase adapter RapZ</fullName>
    </submittedName>
</protein>
<keyword evidence="9" id="KW-1185">Reference proteome</keyword>
<dbReference type="InterPro" id="IPR005337">
    <property type="entry name" value="RapZ-like"/>
</dbReference>
<evidence type="ECO:0000256" key="4">
    <source>
        <dbReference type="HAMAP-Rule" id="MF_00636"/>
    </source>
</evidence>
<accession>A0A9X2EGA7</accession>